<dbReference type="EMBL" id="JZBS01001254">
    <property type="protein sequence ID" value="KKK23459.1"/>
    <property type="molecule type" value="Genomic_DNA"/>
</dbReference>
<dbReference type="InterPro" id="IPR050266">
    <property type="entry name" value="AB_hydrolase_sf"/>
</dbReference>
<protein>
    <recommendedName>
        <fullName evidence="2">AB hydrolase-1 domain-containing protein</fullName>
    </recommendedName>
</protein>
<evidence type="ECO:0000259" key="2">
    <source>
        <dbReference type="Pfam" id="PF12697"/>
    </source>
</evidence>
<organism evidence="3 4">
    <name type="scientific">Aspergillus rambellii</name>
    <dbReference type="NCBI Taxonomy" id="308745"/>
    <lineage>
        <taxon>Eukaryota</taxon>
        <taxon>Fungi</taxon>
        <taxon>Dikarya</taxon>
        <taxon>Ascomycota</taxon>
        <taxon>Pezizomycotina</taxon>
        <taxon>Eurotiomycetes</taxon>
        <taxon>Eurotiomycetidae</taxon>
        <taxon>Eurotiales</taxon>
        <taxon>Aspergillaceae</taxon>
        <taxon>Aspergillus</taxon>
        <taxon>Aspergillus subgen. Nidulantes</taxon>
    </lineage>
</organism>
<reference evidence="3 4" key="1">
    <citation type="submission" date="2015-02" db="EMBL/GenBank/DDBJ databases">
        <title>Draft Genome Sequences of Two Closely-Related Aflatoxigenic Aspergillus Species Obtained from the Cote d'Ivoire.</title>
        <authorList>
            <person name="Moore G.G."/>
            <person name="Beltz S.B."/>
            <person name="Mack B.M."/>
        </authorList>
    </citation>
    <scope>NUCLEOTIDE SEQUENCE [LARGE SCALE GENOMIC DNA]</scope>
    <source>
        <strain evidence="3 4">SRRC1468</strain>
    </source>
</reference>
<dbReference type="Pfam" id="PF12697">
    <property type="entry name" value="Abhydrolase_6"/>
    <property type="match status" value="1"/>
</dbReference>
<evidence type="ECO:0000313" key="4">
    <source>
        <dbReference type="Proteomes" id="UP000034291"/>
    </source>
</evidence>
<name>A0A0F8UV82_9EURO</name>
<dbReference type="PANTHER" id="PTHR43798">
    <property type="entry name" value="MONOACYLGLYCEROL LIPASE"/>
    <property type="match status" value="1"/>
</dbReference>
<gene>
    <name evidence="3" type="ORF">ARAM_003962</name>
</gene>
<dbReference type="SUPFAM" id="SSF53474">
    <property type="entry name" value="alpha/beta-Hydrolases"/>
    <property type="match status" value="1"/>
</dbReference>
<feature type="domain" description="AB hydrolase-1" evidence="2">
    <location>
        <begin position="33"/>
        <end position="311"/>
    </location>
</feature>
<dbReference type="InterPro" id="IPR029058">
    <property type="entry name" value="AB_hydrolase_fold"/>
</dbReference>
<dbReference type="AlphaFoldDB" id="A0A0F8UV82"/>
<feature type="region of interest" description="Disordered" evidence="1">
    <location>
        <begin position="74"/>
        <end position="93"/>
    </location>
</feature>
<dbReference type="InterPro" id="IPR000073">
    <property type="entry name" value="AB_hydrolase_1"/>
</dbReference>
<keyword evidence="4" id="KW-1185">Reference proteome</keyword>
<evidence type="ECO:0000256" key="1">
    <source>
        <dbReference type="SAM" id="MobiDB-lite"/>
    </source>
</evidence>
<dbReference type="GO" id="GO:0016020">
    <property type="term" value="C:membrane"/>
    <property type="evidence" value="ECO:0007669"/>
    <property type="project" value="TreeGrafter"/>
</dbReference>
<dbReference type="Gene3D" id="3.40.50.1820">
    <property type="entry name" value="alpha/beta hydrolase"/>
    <property type="match status" value="1"/>
</dbReference>
<evidence type="ECO:0000313" key="3">
    <source>
        <dbReference type="EMBL" id="KKK23459.1"/>
    </source>
</evidence>
<dbReference type="PANTHER" id="PTHR43798:SF33">
    <property type="entry name" value="HYDROLASE, PUTATIVE (AFU_ORTHOLOGUE AFUA_2G14860)-RELATED"/>
    <property type="match status" value="1"/>
</dbReference>
<sequence>MADFQHIRLSNKPSAQISYSFHPPVNCTKPVLIVFLNGLGLPQVAWLPAIAQLKQIQQSTSSASPAILTYDRFGQGQTTDRDPQDEGAPDPFHGHDCVAAVEDLRQLITQISSQKLGITDVDSVAVVIVANSIGCALARLYAQRYPGTVAGLLLLDSILANSDFVSILPDPDADGFEASQLPPGVTPDVLRTARAAIRRVFHPDVGSKEGLSRKNLMRLLPASDKPALVGPGQQRGGPFVTVVGHDFEAFAEESAKMGRSKLLTTVYMNPYWHKYNEGLGKITEPERSKGPLQAPHSGHFIQKDNPEFVAQELHELLSKIM</sequence>
<dbReference type="Proteomes" id="UP000034291">
    <property type="component" value="Unassembled WGS sequence"/>
</dbReference>
<comment type="caution">
    <text evidence="3">The sequence shown here is derived from an EMBL/GenBank/DDBJ whole genome shotgun (WGS) entry which is preliminary data.</text>
</comment>
<accession>A0A0F8UV82</accession>
<proteinExistence type="predicted"/>
<dbReference type="OrthoDB" id="3466836at2759"/>